<keyword evidence="8 12" id="KW-0808">Transferase</keyword>
<comment type="subcellular location">
    <subcellularLocation>
        <location evidence="1 12">Cytoplasm</location>
    </subcellularLocation>
</comment>
<evidence type="ECO:0000256" key="7">
    <source>
        <dbReference type="ARBA" id="ARBA00022603"/>
    </source>
</evidence>
<keyword evidence="7 12" id="KW-0489">Methyltransferase</keyword>
<evidence type="ECO:0000256" key="5">
    <source>
        <dbReference type="ARBA" id="ARBA00022490"/>
    </source>
</evidence>
<dbReference type="InterPro" id="IPR029026">
    <property type="entry name" value="tRNA_m1G_MTases_N"/>
</dbReference>
<evidence type="ECO:0000256" key="3">
    <source>
        <dbReference type="ARBA" id="ARBA00012328"/>
    </source>
</evidence>
<dbReference type="PANTHER" id="PTHR30027">
    <property type="entry name" value="RIBOSOMAL RNA SMALL SUBUNIT METHYLTRANSFERASE E"/>
    <property type="match status" value="1"/>
</dbReference>
<dbReference type="SUPFAM" id="SSF75217">
    <property type="entry name" value="alpha/beta knot"/>
    <property type="match status" value="1"/>
</dbReference>
<proteinExistence type="inferred from homology"/>
<dbReference type="Pfam" id="PF04452">
    <property type="entry name" value="Methyltrans_RNA"/>
    <property type="match status" value="1"/>
</dbReference>
<comment type="catalytic activity">
    <reaction evidence="11 12">
        <text>uridine(1498) in 16S rRNA + S-adenosyl-L-methionine = N(3)-methyluridine(1498) in 16S rRNA + S-adenosyl-L-homocysteine + H(+)</text>
        <dbReference type="Rhea" id="RHEA:42920"/>
        <dbReference type="Rhea" id="RHEA-COMP:10283"/>
        <dbReference type="Rhea" id="RHEA-COMP:10284"/>
        <dbReference type="ChEBI" id="CHEBI:15378"/>
        <dbReference type="ChEBI" id="CHEBI:57856"/>
        <dbReference type="ChEBI" id="CHEBI:59789"/>
        <dbReference type="ChEBI" id="CHEBI:65315"/>
        <dbReference type="ChEBI" id="CHEBI:74502"/>
        <dbReference type="EC" id="2.1.1.193"/>
    </reaction>
</comment>
<dbReference type="FunFam" id="3.40.1280.10:FF:000023">
    <property type="entry name" value="Ribosomal RNA small subunit methyltransferase E"/>
    <property type="match status" value="1"/>
</dbReference>
<dbReference type="InterPro" id="IPR006700">
    <property type="entry name" value="RsmE"/>
</dbReference>
<dbReference type="Pfam" id="PF20260">
    <property type="entry name" value="PUA_4"/>
    <property type="match status" value="1"/>
</dbReference>
<evidence type="ECO:0000256" key="11">
    <source>
        <dbReference type="ARBA" id="ARBA00047944"/>
    </source>
</evidence>
<evidence type="ECO:0000256" key="1">
    <source>
        <dbReference type="ARBA" id="ARBA00004496"/>
    </source>
</evidence>
<evidence type="ECO:0000256" key="8">
    <source>
        <dbReference type="ARBA" id="ARBA00022679"/>
    </source>
</evidence>
<comment type="caution">
    <text evidence="15">The sequence shown here is derived from an EMBL/GenBank/DDBJ whole genome shotgun (WGS) entry which is preliminary data.</text>
</comment>
<keyword evidence="9 12" id="KW-0949">S-adenosyl-L-methionine</keyword>
<evidence type="ECO:0000313" key="16">
    <source>
        <dbReference type="Proteomes" id="UP000256253"/>
    </source>
</evidence>
<dbReference type="PIRSF" id="PIRSF015601">
    <property type="entry name" value="MTase_slr0722"/>
    <property type="match status" value="1"/>
</dbReference>
<dbReference type="InterPro" id="IPR046886">
    <property type="entry name" value="RsmE_MTase_dom"/>
</dbReference>
<dbReference type="InterPro" id="IPR029028">
    <property type="entry name" value="Alpha/beta_knot_MTases"/>
</dbReference>
<dbReference type="AlphaFoldDB" id="A0A3D9UQM9"/>
<dbReference type="NCBIfam" id="TIGR00046">
    <property type="entry name" value="RsmE family RNA methyltransferase"/>
    <property type="match status" value="1"/>
</dbReference>
<feature type="domain" description="Ribosomal RNA small subunit methyltransferase E PUA-like" evidence="14">
    <location>
        <begin position="24"/>
        <end position="70"/>
    </location>
</feature>
<sequence>MTAALFLLDAGRLTGATPGQTIVVDGAEGRHAATVKRIEPGEPVLLADGSGVVAECETVAAAADRLEVRIVAVRHEHPGRPRVTLVQALAKGDRDDQAIEAATELGVDRIVPWQAERSIVQWRGERGAKARRKWEQVVRAAAKQSRRATVPVVAELLDRKRLASLADADANANANVALLVLHEDADEALAGLDLSAAGEVVLVVGPEGGISPAELDALRDVGARVVRLGRHVLRASSAGPAAISVVMAATRWTQQPAADD</sequence>
<dbReference type="GO" id="GO:0005737">
    <property type="term" value="C:cytoplasm"/>
    <property type="evidence" value="ECO:0007669"/>
    <property type="project" value="UniProtKB-SubCell"/>
</dbReference>
<dbReference type="GO" id="GO:0070475">
    <property type="term" value="P:rRNA base methylation"/>
    <property type="evidence" value="ECO:0007669"/>
    <property type="project" value="TreeGrafter"/>
</dbReference>
<dbReference type="InterPro" id="IPR015947">
    <property type="entry name" value="PUA-like_sf"/>
</dbReference>
<dbReference type="EC" id="2.1.1.193" evidence="3 12"/>
<dbReference type="CDD" id="cd18084">
    <property type="entry name" value="RsmE-like"/>
    <property type="match status" value="1"/>
</dbReference>
<evidence type="ECO:0000259" key="14">
    <source>
        <dbReference type="Pfam" id="PF20260"/>
    </source>
</evidence>
<dbReference type="SUPFAM" id="SSF88697">
    <property type="entry name" value="PUA domain-like"/>
    <property type="match status" value="1"/>
</dbReference>
<dbReference type="RefSeq" id="WP_115922731.1">
    <property type="nucleotide sequence ID" value="NZ_QTUA01000001.1"/>
</dbReference>
<evidence type="ECO:0000313" key="15">
    <source>
        <dbReference type="EMBL" id="REF30793.1"/>
    </source>
</evidence>
<evidence type="ECO:0000256" key="2">
    <source>
        <dbReference type="ARBA" id="ARBA00005528"/>
    </source>
</evidence>
<dbReference type="Proteomes" id="UP000256253">
    <property type="component" value="Unassembled WGS sequence"/>
</dbReference>
<evidence type="ECO:0000259" key="13">
    <source>
        <dbReference type="Pfam" id="PF04452"/>
    </source>
</evidence>
<evidence type="ECO:0000256" key="4">
    <source>
        <dbReference type="ARBA" id="ARBA00013673"/>
    </source>
</evidence>
<accession>A0A3D9UQM9</accession>
<feature type="domain" description="Ribosomal RNA small subunit methyltransferase E methyltransferase" evidence="13">
    <location>
        <begin position="81"/>
        <end position="246"/>
    </location>
</feature>
<keyword evidence="16" id="KW-1185">Reference proteome</keyword>
<dbReference type="Gene3D" id="3.40.1280.10">
    <property type="match status" value="1"/>
</dbReference>
<evidence type="ECO:0000256" key="12">
    <source>
        <dbReference type="PIRNR" id="PIRNR015601"/>
    </source>
</evidence>
<organism evidence="15 16">
    <name type="scientific">Calidifontibacter indicus</name>
    <dbReference type="NCBI Taxonomy" id="419650"/>
    <lineage>
        <taxon>Bacteria</taxon>
        <taxon>Bacillati</taxon>
        <taxon>Actinomycetota</taxon>
        <taxon>Actinomycetes</taxon>
        <taxon>Micrococcales</taxon>
        <taxon>Dermacoccaceae</taxon>
        <taxon>Calidifontibacter</taxon>
    </lineage>
</organism>
<dbReference type="NCBIfam" id="NF008693">
    <property type="entry name" value="PRK11713.2-3"/>
    <property type="match status" value="1"/>
</dbReference>
<comment type="function">
    <text evidence="10 12">Specifically methylates the N3 position of the uracil ring of uridine 1498 (m3U1498) in 16S rRNA. Acts on the fully assembled 30S ribosomal subunit.</text>
</comment>
<comment type="similarity">
    <text evidence="2 12">Belongs to the RNA methyltransferase RsmE family.</text>
</comment>
<dbReference type="InterPro" id="IPR046887">
    <property type="entry name" value="RsmE_PUA-like"/>
</dbReference>
<protein>
    <recommendedName>
        <fullName evidence="4 12">Ribosomal RNA small subunit methyltransferase E</fullName>
        <ecNumber evidence="3 12">2.1.1.193</ecNumber>
    </recommendedName>
</protein>
<evidence type="ECO:0000256" key="10">
    <source>
        <dbReference type="ARBA" id="ARBA00025699"/>
    </source>
</evidence>
<evidence type="ECO:0000256" key="6">
    <source>
        <dbReference type="ARBA" id="ARBA00022552"/>
    </source>
</evidence>
<keyword evidence="5 12" id="KW-0963">Cytoplasm</keyword>
<dbReference type="PANTHER" id="PTHR30027:SF3">
    <property type="entry name" value="16S RRNA (URACIL(1498)-N(3))-METHYLTRANSFERASE"/>
    <property type="match status" value="1"/>
</dbReference>
<dbReference type="GO" id="GO:0070042">
    <property type="term" value="F:rRNA (uridine-N3-)-methyltransferase activity"/>
    <property type="evidence" value="ECO:0007669"/>
    <property type="project" value="TreeGrafter"/>
</dbReference>
<evidence type="ECO:0000256" key="9">
    <source>
        <dbReference type="ARBA" id="ARBA00022691"/>
    </source>
</evidence>
<keyword evidence="6 12" id="KW-0698">rRNA processing</keyword>
<gene>
    <name evidence="15" type="ORF">DFJ65_1813</name>
</gene>
<reference evidence="15 16" key="1">
    <citation type="submission" date="2018-08" db="EMBL/GenBank/DDBJ databases">
        <title>Sequencing the genomes of 1000 actinobacteria strains.</title>
        <authorList>
            <person name="Klenk H.-P."/>
        </authorList>
    </citation>
    <scope>NUCLEOTIDE SEQUENCE [LARGE SCALE GENOMIC DNA]</scope>
    <source>
        <strain evidence="15 16">DSM 22967</strain>
    </source>
</reference>
<name>A0A3D9UQM9_9MICO</name>
<dbReference type="OrthoDB" id="9808126at2"/>
<dbReference type="Gene3D" id="2.40.240.20">
    <property type="entry name" value="Hypothetical PUA domain-like, domain 1"/>
    <property type="match status" value="1"/>
</dbReference>
<dbReference type="EMBL" id="QTUA01000001">
    <property type="protein sequence ID" value="REF30793.1"/>
    <property type="molecule type" value="Genomic_DNA"/>
</dbReference>